<reference evidence="2" key="1">
    <citation type="submission" date="2018-06" db="EMBL/GenBank/DDBJ databases">
        <authorList>
            <consortium name="Pathogen Informatics"/>
        </authorList>
    </citation>
    <scope>NUCLEOTIDE SEQUENCE [LARGE SCALE GENOMIC DNA]</scope>
    <source>
        <strain evidence="2">NCTC10115</strain>
    </source>
</reference>
<organism evidence="1 2">
    <name type="scientific">Mycoplasmoides gallisepticum</name>
    <name type="common">Mycoplasma gallisepticum</name>
    <dbReference type="NCBI Taxonomy" id="2096"/>
    <lineage>
        <taxon>Bacteria</taxon>
        <taxon>Bacillati</taxon>
        <taxon>Mycoplasmatota</taxon>
        <taxon>Mycoplasmoidales</taxon>
        <taxon>Mycoplasmoidaceae</taxon>
        <taxon>Mycoplasmoides</taxon>
    </lineage>
</organism>
<sequence>MFDRKSDNIGAGIGTSVILRIKAKDLSNMIDQGVYEDYFASSEYVYLGIIHLDGQKTQNQLNQILNNQANVNRQLNW</sequence>
<evidence type="ECO:0000313" key="2">
    <source>
        <dbReference type="Proteomes" id="UP000260136"/>
    </source>
</evidence>
<proteinExistence type="predicted"/>
<dbReference type="Proteomes" id="UP000260136">
    <property type="component" value="Chromosome"/>
</dbReference>
<evidence type="ECO:0000313" key="1">
    <source>
        <dbReference type="EMBL" id="SYV94581.1"/>
    </source>
</evidence>
<dbReference type="AlphaFoldDB" id="A0A3B0PZK8"/>
<gene>
    <name evidence="1" type="ORF">NCTC10115_00906</name>
</gene>
<protein>
    <submittedName>
        <fullName evidence="1">Uncharacterized protein</fullName>
    </submittedName>
</protein>
<feature type="non-terminal residue" evidence="1">
    <location>
        <position position="77"/>
    </location>
</feature>
<name>A0A3B0PZK8_MYCGL</name>
<dbReference type="EMBL" id="LS991952">
    <property type="protein sequence ID" value="SYV94581.1"/>
    <property type="molecule type" value="Genomic_DNA"/>
</dbReference>
<accession>A0A3B0PZK8</accession>